<keyword evidence="4" id="KW-1185">Reference proteome</keyword>
<protein>
    <recommendedName>
        <fullName evidence="5">HK97 gp10 family phage protein</fullName>
    </recommendedName>
</protein>
<gene>
    <name evidence="1" type="ORF">EG346_16905</name>
    <name evidence="2" type="ORF">NCTC13533_01929</name>
</gene>
<reference evidence="2 3" key="1">
    <citation type="submission" date="2018-06" db="EMBL/GenBank/DDBJ databases">
        <authorList>
            <consortium name="Pathogen Informatics"/>
            <person name="Doyle S."/>
        </authorList>
    </citation>
    <scope>NUCLEOTIDE SEQUENCE [LARGE SCALE GENOMIC DNA]</scope>
    <source>
        <strain evidence="2 3">NCTC13533</strain>
    </source>
</reference>
<reference evidence="4" key="2">
    <citation type="submission" date="2018-11" db="EMBL/GenBank/DDBJ databases">
        <title>Proposal to divide the Flavobacteriaceae and reorganize its genera based on Amino Acid Identity values calculated from whole genome sequences.</title>
        <authorList>
            <person name="Nicholson A.C."/>
            <person name="Gulvik C.A."/>
            <person name="Whitney A.M."/>
            <person name="Humrighouse B.W."/>
            <person name="Bell M."/>
            <person name="Holmes B."/>
            <person name="Steigerwalt A.G."/>
            <person name="Villarma A."/>
            <person name="Sheth M."/>
            <person name="Batra D."/>
            <person name="Pryor J."/>
            <person name="Bernardet J.-F."/>
            <person name="Hugo C."/>
            <person name="Kampfer P."/>
            <person name="Newman J."/>
            <person name="McQuiston J.R."/>
        </authorList>
    </citation>
    <scope>NUCLEOTIDE SEQUENCE [LARGE SCALE GENOMIC DNA]</scope>
    <source>
        <strain evidence="4">G0188</strain>
    </source>
</reference>
<evidence type="ECO:0000313" key="4">
    <source>
        <dbReference type="Proteomes" id="UP000273270"/>
    </source>
</evidence>
<dbReference type="EMBL" id="CP033920">
    <property type="protein sequence ID" value="AZA49756.1"/>
    <property type="molecule type" value="Genomic_DNA"/>
</dbReference>
<dbReference type="KEGG" id="ccau:EG346_16905"/>
<evidence type="ECO:0000313" key="1">
    <source>
        <dbReference type="EMBL" id="AZA49756.1"/>
    </source>
</evidence>
<dbReference type="Proteomes" id="UP000273270">
    <property type="component" value="Chromosome"/>
</dbReference>
<sequence>MAVRFIGNMNAINQRFVEAQNEITNKVLRILRYVGEMAINEARAAGSYKDVTGNLRSSVGYSIIIEGKIVEENYSGHAEGVSKGKAKARELASQQVEIALVVVAGMKYASQVESRGRNVLTSAEQLAKTMVPNLVRQLR</sequence>
<evidence type="ECO:0000313" key="2">
    <source>
        <dbReference type="EMBL" id="STC95589.1"/>
    </source>
</evidence>
<proteinExistence type="predicted"/>
<accession>A0A3G6M8B4</accession>
<evidence type="ECO:0000313" key="3">
    <source>
        <dbReference type="Proteomes" id="UP000255224"/>
    </source>
</evidence>
<accession>A0A376DU28</accession>
<name>A0A376DU28_CHRCU</name>
<organism evidence="2 3">
    <name type="scientific">Chryseobacterium carnipullorum</name>
    <dbReference type="NCBI Taxonomy" id="1124835"/>
    <lineage>
        <taxon>Bacteria</taxon>
        <taxon>Pseudomonadati</taxon>
        <taxon>Bacteroidota</taxon>
        <taxon>Flavobacteriia</taxon>
        <taxon>Flavobacteriales</taxon>
        <taxon>Weeksellaceae</taxon>
        <taxon>Chryseobacterium group</taxon>
        <taxon>Chryseobacterium</taxon>
    </lineage>
</organism>
<reference evidence="1" key="3">
    <citation type="submission" date="2018-11" db="EMBL/GenBank/DDBJ databases">
        <title>Proposal to divide the Flavobacteriaceae and reorganize its genera based on Amino Acid Identity values calculated from whole genome sequences.</title>
        <authorList>
            <person name="Nicholson A.C."/>
            <person name="Gulvik C.A."/>
            <person name="Whitney A.M."/>
            <person name="Humrighouse B.W."/>
            <person name="Bell M."/>
            <person name="Holmes B."/>
            <person name="Steigerwalt A."/>
            <person name="Villarma A."/>
            <person name="Sheth M."/>
            <person name="Batra D."/>
            <person name="Pryor J."/>
            <person name="Bernardet J.-F."/>
            <person name="Hugo C."/>
            <person name="Kampfer P."/>
            <person name="Newman J."/>
            <person name="Mcquiston J.R."/>
        </authorList>
    </citation>
    <scope>NUCLEOTIDE SEQUENCE [LARGE SCALE GENOMIC DNA]</scope>
    <source>
        <strain evidence="1">G0188</strain>
    </source>
</reference>
<evidence type="ECO:0008006" key="5">
    <source>
        <dbReference type="Google" id="ProtNLM"/>
    </source>
</evidence>
<dbReference type="OrthoDB" id="770653at2"/>
<dbReference type="Proteomes" id="UP000255224">
    <property type="component" value="Unassembled WGS sequence"/>
</dbReference>
<dbReference type="RefSeq" id="WP_123880204.1">
    <property type="nucleotide sequence ID" value="NZ_CP033920.1"/>
</dbReference>
<dbReference type="EMBL" id="UFVQ01000003">
    <property type="protein sequence ID" value="STC95589.1"/>
    <property type="molecule type" value="Genomic_DNA"/>
</dbReference>
<dbReference type="AlphaFoldDB" id="A0A376DU28"/>